<name>A0A0F9LGN6_9ZZZZ</name>
<dbReference type="PANTHER" id="PTHR10629:SF52">
    <property type="entry name" value="DNA (CYTOSINE-5)-METHYLTRANSFERASE 1"/>
    <property type="match status" value="1"/>
</dbReference>
<proteinExistence type="predicted"/>
<dbReference type="GO" id="GO:0003677">
    <property type="term" value="F:DNA binding"/>
    <property type="evidence" value="ECO:0007669"/>
    <property type="project" value="TreeGrafter"/>
</dbReference>
<dbReference type="PROSITE" id="PS00094">
    <property type="entry name" value="C5_MTASE_1"/>
    <property type="match status" value="1"/>
</dbReference>
<dbReference type="Gene3D" id="3.90.120.10">
    <property type="entry name" value="DNA Methylase, subunit A, domain 2"/>
    <property type="match status" value="1"/>
</dbReference>
<evidence type="ECO:0000256" key="2">
    <source>
        <dbReference type="ARBA" id="ARBA00022603"/>
    </source>
</evidence>
<dbReference type="SUPFAM" id="SSF53335">
    <property type="entry name" value="S-adenosyl-L-methionine-dependent methyltransferases"/>
    <property type="match status" value="1"/>
</dbReference>
<dbReference type="GO" id="GO:0044027">
    <property type="term" value="P:negative regulation of gene expression via chromosomal CpG island methylation"/>
    <property type="evidence" value="ECO:0007669"/>
    <property type="project" value="TreeGrafter"/>
</dbReference>
<dbReference type="PRINTS" id="PR00105">
    <property type="entry name" value="C5METTRFRASE"/>
</dbReference>
<evidence type="ECO:0000256" key="4">
    <source>
        <dbReference type="ARBA" id="ARBA00022691"/>
    </source>
</evidence>
<organism evidence="6">
    <name type="scientific">marine sediment metagenome</name>
    <dbReference type="NCBI Taxonomy" id="412755"/>
    <lineage>
        <taxon>unclassified sequences</taxon>
        <taxon>metagenomes</taxon>
        <taxon>ecological metagenomes</taxon>
    </lineage>
</organism>
<evidence type="ECO:0000256" key="5">
    <source>
        <dbReference type="SAM" id="MobiDB-lite"/>
    </source>
</evidence>
<dbReference type="PROSITE" id="PS51679">
    <property type="entry name" value="SAM_MT_C5"/>
    <property type="match status" value="1"/>
</dbReference>
<dbReference type="PANTHER" id="PTHR10629">
    <property type="entry name" value="CYTOSINE-SPECIFIC METHYLTRANSFERASE"/>
    <property type="match status" value="1"/>
</dbReference>
<dbReference type="GO" id="GO:0003886">
    <property type="term" value="F:DNA (cytosine-5-)-methyltransferase activity"/>
    <property type="evidence" value="ECO:0007669"/>
    <property type="project" value="UniProtKB-EC"/>
</dbReference>
<dbReference type="NCBIfam" id="TIGR00675">
    <property type="entry name" value="dcm"/>
    <property type="match status" value="1"/>
</dbReference>
<dbReference type="EC" id="2.1.1.37" evidence="1"/>
<sequence>MKHGSLFTGIGGFDLGFERAAMPTVWRAETNRYSNVVIEDHWPGGTNHGDVSAIDPARLSSIDVLSGGFPCQDISVAGNRAGLAGSRSGLWWEFARIIDAVRPPWVVIENVSGLLSSSAWRDLGTILGALGDLGYGFAYRVLDAQWFGLAQRRRRVVIVGCLGDAGRAGAVLLEPEGVHRDSPPSREEGQEVAGAVTASVGKSGSSGQERLANHLVVETLRANGRREHLISHALTGAGPRLDPTVEDFVIVDEAQITSPDNRSNPQVGDPAPTLSSESRSVVIIQDAREMETKGQNGMGVVEGDVMYTLDTASRPGVLTQERVRRLTPTEWCRLQGFPDDWNAMCSDSQRYKQLGNAFPPVMAEWLGRRIVDASG</sequence>
<evidence type="ECO:0000256" key="1">
    <source>
        <dbReference type="ARBA" id="ARBA00011975"/>
    </source>
</evidence>
<dbReference type="InterPro" id="IPR029063">
    <property type="entry name" value="SAM-dependent_MTases_sf"/>
</dbReference>
<dbReference type="EMBL" id="LAZR01011106">
    <property type="protein sequence ID" value="KKM63390.1"/>
    <property type="molecule type" value="Genomic_DNA"/>
</dbReference>
<comment type="caution">
    <text evidence="6">The sequence shown here is derived from an EMBL/GenBank/DDBJ whole genome shotgun (WGS) entry which is preliminary data.</text>
</comment>
<dbReference type="InterPro" id="IPR031303">
    <property type="entry name" value="C5_meth_CS"/>
</dbReference>
<dbReference type="Gene3D" id="3.40.50.150">
    <property type="entry name" value="Vaccinia Virus protein VP39"/>
    <property type="match status" value="1"/>
</dbReference>
<dbReference type="InterPro" id="IPR018117">
    <property type="entry name" value="C5_DNA_meth_AS"/>
</dbReference>
<gene>
    <name evidence="6" type="ORF">LCGC14_1511940</name>
</gene>
<keyword evidence="3" id="KW-0808">Transferase</keyword>
<dbReference type="InterPro" id="IPR001525">
    <property type="entry name" value="C5_MeTfrase"/>
</dbReference>
<evidence type="ECO:0000256" key="3">
    <source>
        <dbReference type="ARBA" id="ARBA00022679"/>
    </source>
</evidence>
<reference evidence="6" key="1">
    <citation type="journal article" date="2015" name="Nature">
        <title>Complex archaea that bridge the gap between prokaryotes and eukaryotes.</title>
        <authorList>
            <person name="Spang A."/>
            <person name="Saw J.H."/>
            <person name="Jorgensen S.L."/>
            <person name="Zaremba-Niedzwiedzka K."/>
            <person name="Martijn J."/>
            <person name="Lind A.E."/>
            <person name="van Eijk R."/>
            <person name="Schleper C."/>
            <person name="Guy L."/>
            <person name="Ettema T.J."/>
        </authorList>
    </citation>
    <scope>NUCLEOTIDE SEQUENCE</scope>
</reference>
<protein>
    <recommendedName>
        <fullName evidence="1">DNA (cytosine-5-)-methyltransferase</fullName>
        <ecNumber evidence="1">2.1.1.37</ecNumber>
    </recommendedName>
</protein>
<dbReference type="GO" id="GO:0005634">
    <property type="term" value="C:nucleus"/>
    <property type="evidence" value="ECO:0007669"/>
    <property type="project" value="TreeGrafter"/>
</dbReference>
<dbReference type="AlphaFoldDB" id="A0A0F9LGN6"/>
<keyword evidence="2" id="KW-0489">Methyltransferase</keyword>
<evidence type="ECO:0000313" key="6">
    <source>
        <dbReference type="EMBL" id="KKM63390.1"/>
    </source>
</evidence>
<accession>A0A0F9LGN6</accession>
<dbReference type="PROSITE" id="PS00095">
    <property type="entry name" value="C5_MTASE_2"/>
    <property type="match status" value="1"/>
</dbReference>
<dbReference type="Pfam" id="PF00145">
    <property type="entry name" value="DNA_methylase"/>
    <property type="match status" value="1"/>
</dbReference>
<dbReference type="GO" id="GO:0032259">
    <property type="term" value="P:methylation"/>
    <property type="evidence" value="ECO:0007669"/>
    <property type="project" value="UniProtKB-KW"/>
</dbReference>
<keyword evidence="4" id="KW-0949">S-adenosyl-L-methionine</keyword>
<dbReference type="InterPro" id="IPR050390">
    <property type="entry name" value="C5-Methyltransferase"/>
</dbReference>
<feature type="region of interest" description="Disordered" evidence="5">
    <location>
        <begin position="258"/>
        <end position="278"/>
    </location>
</feature>